<dbReference type="EMBL" id="NTSO01000031">
    <property type="protein sequence ID" value="PFF41515.1"/>
    <property type="molecule type" value="Genomic_DNA"/>
</dbReference>
<dbReference type="PANTHER" id="PTHR32182">
    <property type="entry name" value="DNA REPLICATION AND REPAIR PROTEIN RECF"/>
    <property type="match status" value="1"/>
</dbReference>
<dbReference type="Pfam" id="PF13304">
    <property type="entry name" value="AAA_21"/>
    <property type="match status" value="1"/>
</dbReference>
<dbReference type="Proteomes" id="UP000220210">
    <property type="component" value="Unassembled WGS sequence"/>
</dbReference>
<name>A0A9X6VST3_BACCE</name>
<evidence type="ECO:0000259" key="1">
    <source>
        <dbReference type="Pfam" id="PF13304"/>
    </source>
</evidence>
<gene>
    <name evidence="2" type="ORF">CN357_31905</name>
</gene>
<sequence length="731" mass="86266">MLIYFLASSGDRLVNQDINFDSEFHITYDQVTKELSIEKNYNYIEDFWGRNIISLSAIVGKNGVGKSSILELLKDRFFRGLGIANETILIYKEQKEQKYIYKLYYNEGLFNEGKIKINGENYDVNSYIIEKNESPFIKINELDLSIQLFKAPSNRKVRQTEFLNLETTSRMANNFALINYTYYWNYSRRQRSLDKESNTKGLEYFDYSTANKLDSVLRDKDKPQIAGIENIYKINTNQRFGINYLYQLNENNIYDVLNYLKNEKNRELLKQYFMVPEELYIYYDYLDSEKRANSFLFDLNDTNEYLRYEDRSRNYQHENLIYDFLLKSPSKKIQLREAILLRVYDSFFTEIQGMFSSEDIQKNIKILYENHSNTEEIKNYEDLVSVLEDFIILIYRAIKKAETNEIMNQKNKKILIENFISLHKRYNQFLDFIEYEFCKTVESVTIAGSPRFEKNINGTVSEGYQDIEIPKITLDNKGIELALTLFNKYKNIGTNSKILYFVWRNLSSGQTNILNLLTSLNTAIEKSENKYILIFLDEAEVSLHPTWQKNYIKLLIDNIGAKAEEENKKVQIILTTHSPFVLSDIPSDRVVFLDENPITKKVYTKKSLDDQPLTFGSNIHDLYMNSFFLEGGLMGDYAKQKINEIANQLINYNPKQKQEIKWEDIRKLINQIGEPIIRTRLVEIYDQKRVLNQDFIPNNVEDTISKIQNEIKKLQSEIQILKESGDELDSY</sequence>
<dbReference type="GO" id="GO:0006302">
    <property type="term" value="P:double-strand break repair"/>
    <property type="evidence" value="ECO:0007669"/>
    <property type="project" value="TreeGrafter"/>
</dbReference>
<dbReference type="PANTHER" id="PTHR32182:SF23">
    <property type="entry name" value="ATP BINDING PROTEIN"/>
    <property type="match status" value="1"/>
</dbReference>
<evidence type="ECO:0000313" key="3">
    <source>
        <dbReference type="Proteomes" id="UP000220210"/>
    </source>
</evidence>
<dbReference type="InterPro" id="IPR027417">
    <property type="entry name" value="P-loop_NTPase"/>
</dbReference>
<feature type="domain" description="ATPase AAA-type core" evidence="1">
    <location>
        <begin position="500"/>
        <end position="583"/>
    </location>
</feature>
<accession>A0A9X6VST3</accession>
<protein>
    <recommendedName>
        <fullName evidence="1">ATPase AAA-type core domain-containing protein</fullName>
    </recommendedName>
</protein>
<organism evidence="2 3">
    <name type="scientific">Bacillus cereus</name>
    <dbReference type="NCBI Taxonomy" id="1396"/>
    <lineage>
        <taxon>Bacteria</taxon>
        <taxon>Bacillati</taxon>
        <taxon>Bacillota</taxon>
        <taxon>Bacilli</taxon>
        <taxon>Bacillales</taxon>
        <taxon>Bacillaceae</taxon>
        <taxon>Bacillus</taxon>
        <taxon>Bacillus cereus group</taxon>
    </lineage>
</organism>
<comment type="caution">
    <text evidence="2">The sequence shown here is derived from an EMBL/GenBank/DDBJ whole genome shotgun (WGS) entry which is preliminary data.</text>
</comment>
<dbReference type="SUPFAM" id="SSF52540">
    <property type="entry name" value="P-loop containing nucleoside triphosphate hydrolases"/>
    <property type="match status" value="1"/>
</dbReference>
<dbReference type="GO" id="GO:0005524">
    <property type="term" value="F:ATP binding"/>
    <property type="evidence" value="ECO:0007669"/>
    <property type="project" value="InterPro"/>
</dbReference>
<dbReference type="GO" id="GO:0016887">
    <property type="term" value="F:ATP hydrolysis activity"/>
    <property type="evidence" value="ECO:0007669"/>
    <property type="project" value="InterPro"/>
</dbReference>
<proteinExistence type="predicted"/>
<dbReference type="GO" id="GO:0000731">
    <property type="term" value="P:DNA synthesis involved in DNA repair"/>
    <property type="evidence" value="ECO:0007669"/>
    <property type="project" value="TreeGrafter"/>
</dbReference>
<dbReference type="InterPro" id="IPR003959">
    <property type="entry name" value="ATPase_AAA_core"/>
</dbReference>
<dbReference type="Gene3D" id="3.40.50.300">
    <property type="entry name" value="P-loop containing nucleotide triphosphate hydrolases"/>
    <property type="match status" value="1"/>
</dbReference>
<reference evidence="2 3" key="1">
    <citation type="submission" date="2017-09" db="EMBL/GenBank/DDBJ databases">
        <title>Large-scale bioinformatics analysis of Bacillus genomes uncovers conserved roles of natural products in bacterial physiology.</title>
        <authorList>
            <consortium name="Agbiome Team Llc"/>
            <person name="Bleich R.M."/>
            <person name="Kirk G.J."/>
            <person name="Santa Maria K.C."/>
            <person name="Allen S.E."/>
            <person name="Farag S."/>
            <person name="Shank E.A."/>
            <person name="Bowers A."/>
        </authorList>
    </citation>
    <scope>NUCLEOTIDE SEQUENCE [LARGE SCALE GENOMIC DNA]</scope>
    <source>
        <strain evidence="2 3">AFS020204</strain>
    </source>
</reference>
<evidence type="ECO:0000313" key="2">
    <source>
        <dbReference type="EMBL" id="PFF41515.1"/>
    </source>
</evidence>
<dbReference type="RefSeq" id="WP_098434398.1">
    <property type="nucleotide sequence ID" value="NZ_NTSO01000031.1"/>
</dbReference>
<dbReference type="AlphaFoldDB" id="A0A9X6VST3"/>